<comment type="caution">
    <text evidence="2">The sequence shown here is derived from an EMBL/GenBank/DDBJ whole genome shotgun (WGS) entry which is preliminary data.</text>
</comment>
<dbReference type="RefSeq" id="WP_243071267.1">
    <property type="nucleotide sequence ID" value="NZ_JAIVFL010000001.1"/>
</dbReference>
<dbReference type="EMBL" id="JAIVFL010000001">
    <property type="protein sequence ID" value="MCI4674887.1"/>
    <property type="molecule type" value="Genomic_DNA"/>
</dbReference>
<feature type="compositionally biased region" description="Polar residues" evidence="1">
    <location>
        <begin position="313"/>
        <end position="336"/>
    </location>
</feature>
<feature type="compositionally biased region" description="Polar residues" evidence="1">
    <location>
        <begin position="233"/>
        <end position="250"/>
    </location>
</feature>
<keyword evidence="3" id="KW-1185">Reference proteome</keyword>
<feature type="region of interest" description="Disordered" evidence="1">
    <location>
        <begin position="106"/>
        <end position="135"/>
    </location>
</feature>
<evidence type="ECO:0000313" key="2">
    <source>
        <dbReference type="EMBL" id="MCI4674887.1"/>
    </source>
</evidence>
<feature type="compositionally biased region" description="Low complexity" evidence="1">
    <location>
        <begin position="352"/>
        <end position="368"/>
    </location>
</feature>
<sequence>MRKAMGPILTTGVALVAAAVIVANPVAPPVRDLQISTTQLSTSPEALIPFDKNLLKSIRQPSAVGGFDTALAQILGALAAEADRISSGVTSGASITPVPAAAGTGAQSFSTPAANEIPPVRTPDGAPSTSSTLSPVLSAASTPGIQQIVSDLAAADTTYLGNKVSEAAYAAVDAIVNTPNLVVKVVQKFFNGDLPAAVEAVVEAIKAFFNPGLILVGGINNIFGQLARQPNTPESATSAVATGSVETSPQSGIASAGTASSASDPQPAAVSAPGRNKPGDMKSTSGSRRAATPARLTPAPLSAAASAADQPRTRSSSSAGTPGTGNASHSAGQATSERTEPHTPGPDQPRPGSGRAQSAGGRGASASG</sequence>
<name>A0ABS9YVI8_9MYCO</name>
<organism evidence="2 3">
    <name type="scientific">Candidatus Mycolicibacterium alkanivorans</name>
    <dbReference type="NCBI Taxonomy" id="2954114"/>
    <lineage>
        <taxon>Bacteria</taxon>
        <taxon>Bacillati</taxon>
        <taxon>Actinomycetota</taxon>
        <taxon>Actinomycetes</taxon>
        <taxon>Mycobacteriales</taxon>
        <taxon>Mycobacteriaceae</taxon>
        <taxon>Mycolicibacterium</taxon>
    </lineage>
</organism>
<evidence type="ECO:0000256" key="1">
    <source>
        <dbReference type="SAM" id="MobiDB-lite"/>
    </source>
</evidence>
<evidence type="ECO:0000313" key="3">
    <source>
        <dbReference type="Proteomes" id="UP001139068"/>
    </source>
</evidence>
<feature type="compositionally biased region" description="Low complexity" evidence="1">
    <location>
        <begin position="126"/>
        <end position="135"/>
    </location>
</feature>
<accession>A0ABS9YVI8</accession>
<protein>
    <submittedName>
        <fullName evidence="2">Uncharacterized protein</fullName>
    </submittedName>
</protein>
<gene>
    <name evidence="2" type="ORF">K9U37_08235</name>
</gene>
<feature type="compositionally biased region" description="Low complexity" evidence="1">
    <location>
        <begin position="251"/>
        <end position="263"/>
    </location>
</feature>
<feature type="region of interest" description="Disordered" evidence="1">
    <location>
        <begin position="233"/>
        <end position="368"/>
    </location>
</feature>
<dbReference type="Proteomes" id="UP001139068">
    <property type="component" value="Unassembled WGS sequence"/>
</dbReference>
<proteinExistence type="predicted"/>
<feature type="compositionally biased region" description="Low complexity" evidence="1">
    <location>
        <begin position="287"/>
        <end position="308"/>
    </location>
</feature>
<reference evidence="2" key="1">
    <citation type="journal article" date="2022" name="ISME J.">
        <title>Identification of active gaseous-alkane degraders at natural gas seeps.</title>
        <authorList>
            <person name="Farhan Ul Haque M."/>
            <person name="Hernandez M."/>
            <person name="Crombie A.T."/>
            <person name="Murrell J.C."/>
        </authorList>
    </citation>
    <scope>NUCLEOTIDE SEQUENCE</scope>
    <source>
        <strain evidence="2">ANDR5</strain>
    </source>
</reference>